<proteinExistence type="inferred from homology"/>
<comment type="function">
    <text evidence="1">Probably binds the 23S rRNA.</text>
</comment>
<dbReference type="GO" id="GO:0003735">
    <property type="term" value="F:structural constituent of ribosome"/>
    <property type="evidence" value="ECO:0007669"/>
    <property type="project" value="InterPro"/>
</dbReference>
<accession>A0A7S3EDZ5</accession>
<dbReference type="InterPro" id="IPR023574">
    <property type="entry name" value="Ribosomal_uL4_dom_sf"/>
</dbReference>
<evidence type="ECO:0000256" key="3">
    <source>
        <dbReference type="ARBA" id="ARBA00022980"/>
    </source>
</evidence>
<dbReference type="GO" id="GO:1990904">
    <property type="term" value="C:ribonucleoprotein complex"/>
    <property type="evidence" value="ECO:0007669"/>
    <property type="project" value="UniProtKB-KW"/>
</dbReference>
<sequence>MLRSLFRDGFGLRSYGGMVASKRWYGKAESFVFHPDDMVSKLPEWAGSDREALVYQSIEDFVPSSMLTLNGAIYNAPVRMDLVQASVRWQRCRWRAGTASTQDRSEVSRSGKKPWPQKGMGRARHGTRRSPLFVGGGVVHGPKPRDYSFPLPRMVWRNALRSVLSMKYANGRLWVIETPELSTYKTRNFEKAIDKLRWRSAIFIDDAPYGHWGTTYNLAKATANMKNFQVQNVLGLNVYDLLDFNHVVLTQRVVQKIDERFEKYTRKRLFY</sequence>
<evidence type="ECO:0000256" key="5">
    <source>
        <dbReference type="ARBA" id="ARBA00040565"/>
    </source>
</evidence>
<protein>
    <recommendedName>
        <fullName evidence="5">Large ribosomal subunit protein uL4m</fullName>
    </recommendedName>
</protein>
<dbReference type="PANTHER" id="PTHR10746">
    <property type="entry name" value="50S RIBOSOMAL PROTEIN L4"/>
    <property type="match status" value="1"/>
</dbReference>
<feature type="region of interest" description="Disordered" evidence="6">
    <location>
        <begin position="100"/>
        <end position="126"/>
    </location>
</feature>
<dbReference type="PANTHER" id="PTHR10746:SF6">
    <property type="entry name" value="LARGE RIBOSOMAL SUBUNIT PROTEIN UL4M"/>
    <property type="match status" value="1"/>
</dbReference>
<dbReference type="HAMAP" id="MF_01328_B">
    <property type="entry name" value="Ribosomal_uL4_B"/>
    <property type="match status" value="1"/>
</dbReference>
<dbReference type="GO" id="GO:0006412">
    <property type="term" value="P:translation"/>
    <property type="evidence" value="ECO:0007669"/>
    <property type="project" value="InterPro"/>
</dbReference>
<organism evidence="7">
    <name type="scientific">Rhodosorus marinus</name>
    <dbReference type="NCBI Taxonomy" id="101924"/>
    <lineage>
        <taxon>Eukaryota</taxon>
        <taxon>Rhodophyta</taxon>
        <taxon>Stylonematophyceae</taxon>
        <taxon>Stylonematales</taxon>
        <taxon>Stylonemataceae</taxon>
        <taxon>Rhodosorus</taxon>
    </lineage>
</organism>
<keyword evidence="4" id="KW-0687">Ribonucleoprotein</keyword>
<dbReference type="EMBL" id="HBHW01021032">
    <property type="protein sequence ID" value="CAE0048285.1"/>
    <property type="molecule type" value="Transcribed_RNA"/>
</dbReference>
<name>A0A7S3EDZ5_9RHOD</name>
<dbReference type="AlphaFoldDB" id="A0A7S3EDZ5"/>
<gene>
    <name evidence="7" type="ORF">RMAR00112_LOCUS16274</name>
</gene>
<dbReference type="InterPro" id="IPR013005">
    <property type="entry name" value="Ribosomal_uL4-like"/>
</dbReference>
<evidence type="ECO:0000313" key="7">
    <source>
        <dbReference type="EMBL" id="CAE0048285.1"/>
    </source>
</evidence>
<evidence type="ECO:0000256" key="4">
    <source>
        <dbReference type="ARBA" id="ARBA00023274"/>
    </source>
</evidence>
<evidence type="ECO:0000256" key="1">
    <source>
        <dbReference type="ARBA" id="ARBA00004083"/>
    </source>
</evidence>
<dbReference type="InterPro" id="IPR002136">
    <property type="entry name" value="Ribosomal_uL4"/>
</dbReference>
<dbReference type="NCBIfam" id="TIGR03953">
    <property type="entry name" value="rplD_bact"/>
    <property type="match status" value="1"/>
</dbReference>
<dbReference type="GO" id="GO:0005840">
    <property type="term" value="C:ribosome"/>
    <property type="evidence" value="ECO:0007669"/>
    <property type="project" value="UniProtKB-KW"/>
</dbReference>
<dbReference type="Gene3D" id="3.40.1370.10">
    <property type="match status" value="1"/>
</dbReference>
<evidence type="ECO:0000256" key="6">
    <source>
        <dbReference type="SAM" id="MobiDB-lite"/>
    </source>
</evidence>
<comment type="similarity">
    <text evidence="2">Belongs to the universal ribosomal protein uL4 family.</text>
</comment>
<evidence type="ECO:0000256" key="2">
    <source>
        <dbReference type="ARBA" id="ARBA00010528"/>
    </source>
</evidence>
<keyword evidence="3" id="KW-0689">Ribosomal protein</keyword>
<dbReference type="Pfam" id="PF00573">
    <property type="entry name" value="Ribosomal_L4"/>
    <property type="match status" value="1"/>
</dbReference>
<reference evidence="7" key="1">
    <citation type="submission" date="2021-01" db="EMBL/GenBank/DDBJ databases">
        <authorList>
            <person name="Corre E."/>
            <person name="Pelletier E."/>
            <person name="Niang G."/>
            <person name="Scheremetjew M."/>
            <person name="Finn R."/>
            <person name="Kale V."/>
            <person name="Holt S."/>
            <person name="Cochrane G."/>
            <person name="Meng A."/>
            <person name="Brown T."/>
            <person name="Cohen L."/>
        </authorList>
    </citation>
    <scope>NUCLEOTIDE SEQUENCE</scope>
    <source>
        <strain evidence="7">CCMP 769</strain>
    </source>
</reference>
<dbReference type="SUPFAM" id="SSF52166">
    <property type="entry name" value="Ribosomal protein L4"/>
    <property type="match status" value="1"/>
</dbReference>